<dbReference type="Gene3D" id="1.10.3810.10">
    <property type="entry name" value="Biosynthetic peptidoglycan transglycosylase-like"/>
    <property type="match status" value="1"/>
</dbReference>
<accession>A0A1H2TUJ9</accession>
<keyword evidence="2 11" id="KW-0997">Cell inner membrane</keyword>
<evidence type="ECO:0000256" key="1">
    <source>
        <dbReference type="ARBA" id="ARBA00022475"/>
    </source>
</evidence>
<dbReference type="GO" id="GO:0009252">
    <property type="term" value="P:peptidoglycan biosynthetic process"/>
    <property type="evidence" value="ECO:0007669"/>
    <property type="project" value="UniProtKB-UniRule"/>
</dbReference>
<dbReference type="STRING" id="1058.SAMN05421783_104155"/>
<dbReference type="InterPro" id="IPR036950">
    <property type="entry name" value="PBP_transglycosylase"/>
</dbReference>
<evidence type="ECO:0000256" key="3">
    <source>
        <dbReference type="ARBA" id="ARBA00022676"/>
    </source>
</evidence>
<keyword evidence="10 11" id="KW-0961">Cell wall biogenesis/degradation</keyword>
<keyword evidence="8 11" id="KW-1133">Transmembrane helix</keyword>
<dbReference type="HAMAP" id="MF_00766">
    <property type="entry name" value="PGT_MtgA"/>
    <property type="match status" value="1"/>
</dbReference>
<dbReference type="GO" id="GO:0008360">
    <property type="term" value="P:regulation of cell shape"/>
    <property type="evidence" value="ECO:0007669"/>
    <property type="project" value="UniProtKB-KW"/>
</dbReference>
<feature type="domain" description="Glycosyl transferase family 51" evidence="12">
    <location>
        <begin position="53"/>
        <end position="216"/>
    </location>
</feature>
<dbReference type="GO" id="GO:0016763">
    <property type="term" value="F:pentosyltransferase activity"/>
    <property type="evidence" value="ECO:0007669"/>
    <property type="project" value="InterPro"/>
</dbReference>
<protein>
    <recommendedName>
        <fullName evidence="11">Biosynthetic peptidoglycan transglycosylase</fullName>
        <ecNumber evidence="11">2.4.99.28</ecNumber>
    </recommendedName>
    <alternativeName>
        <fullName evidence="11">Glycan polymerase</fullName>
    </alternativeName>
    <alternativeName>
        <fullName evidence="11">Peptidoglycan glycosyltransferase MtgA</fullName>
        <shortName evidence="11">PGT</shortName>
    </alternativeName>
</protein>
<evidence type="ECO:0000256" key="4">
    <source>
        <dbReference type="ARBA" id="ARBA00022679"/>
    </source>
</evidence>
<evidence type="ECO:0000256" key="11">
    <source>
        <dbReference type="HAMAP-Rule" id="MF_00766"/>
    </source>
</evidence>
<keyword evidence="6 11" id="KW-0133">Cell shape</keyword>
<feature type="transmembrane region" description="Helical" evidence="11">
    <location>
        <begin position="6"/>
        <end position="27"/>
    </location>
</feature>
<gene>
    <name evidence="11" type="primary">mtgA</name>
    <name evidence="13" type="ORF">SAMN05421783_104155</name>
</gene>
<evidence type="ECO:0000259" key="12">
    <source>
        <dbReference type="Pfam" id="PF00912"/>
    </source>
</evidence>
<dbReference type="EMBL" id="FNNZ01000004">
    <property type="protein sequence ID" value="SDW47029.1"/>
    <property type="molecule type" value="Genomic_DNA"/>
</dbReference>
<evidence type="ECO:0000313" key="13">
    <source>
        <dbReference type="EMBL" id="SDW47029.1"/>
    </source>
</evidence>
<dbReference type="GO" id="GO:0005886">
    <property type="term" value="C:plasma membrane"/>
    <property type="evidence" value="ECO:0007669"/>
    <property type="project" value="UniProtKB-SubCell"/>
</dbReference>
<proteinExistence type="inferred from homology"/>
<sequence>MLLRRIALVLAGMMALSVVLVFILRWVDPPTSAFMIQRWITAHSEPGDPPYVYHEWADWDAIPAAVKLAVIAAEDQRFPGHGGFDTIEIERAWERYRAGERLRGASTISQQTAKNLFLWSGRDPIRKGLEVWYTLLIETLWPKERILEVYLNIAQLSPDTFGVGAASWRYFDRPVMALSSSDAALIAAVLPNPNIYRLETPSATVQRRATWIRRQMAQLGGVSYLNKL</sequence>
<evidence type="ECO:0000256" key="9">
    <source>
        <dbReference type="ARBA" id="ARBA00023136"/>
    </source>
</evidence>
<dbReference type="AlphaFoldDB" id="A0A1H2TUJ9"/>
<dbReference type="GO" id="GO:0008955">
    <property type="term" value="F:peptidoglycan glycosyltransferase activity"/>
    <property type="evidence" value="ECO:0007669"/>
    <property type="project" value="UniProtKB-UniRule"/>
</dbReference>
<dbReference type="Proteomes" id="UP000198816">
    <property type="component" value="Unassembled WGS sequence"/>
</dbReference>
<dbReference type="SUPFAM" id="SSF53955">
    <property type="entry name" value="Lysozyme-like"/>
    <property type="match status" value="1"/>
</dbReference>
<dbReference type="Pfam" id="PF00912">
    <property type="entry name" value="Transgly"/>
    <property type="match status" value="1"/>
</dbReference>
<comment type="catalytic activity">
    <reaction evidence="11">
        <text>[GlcNAc-(1-&gt;4)-Mur2Ac(oyl-L-Ala-gamma-D-Glu-L-Lys-D-Ala-D-Ala)](n)-di-trans,octa-cis-undecaprenyl diphosphate + beta-D-GlcNAc-(1-&gt;4)-Mur2Ac(oyl-L-Ala-gamma-D-Glu-L-Lys-D-Ala-D-Ala)-di-trans,octa-cis-undecaprenyl diphosphate = [GlcNAc-(1-&gt;4)-Mur2Ac(oyl-L-Ala-gamma-D-Glu-L-Lys-D-Ala-D-Ala)](n+1)-di-trans,octa-cis-undecaprenyl diphosphate + di-trans,octa-cis-undecaprenyl diphosphate + H(+)</text>
        <dbReference type="Rhea" id="RHEA:23708"/>
        <dbReference type="Rhea" id="RHEA-COMP:9602"/>
        <dbReference type="Rhea" id="RHEA-COMP:9603"/>
        <dbReference type="ChEBI" id="CHEBI:15378"/>
        <dbReference type="ChEBI" id="CHEBI:58405"/>
        <dbReference type="ChEBI" id="CHEBI:60033"/>
        <dbReference type="ChEBI" id="CHEBI:78435"/>
        <dbReference type="EC" id="2.4.99.28"/>
    </reaction>
</comment>
<evidence type="ECO:0000256" key="8">
    <source>
        <dbReference type="ARBA" id="ARBA00022989"/>
    </source>
</evidence>
<keyword evidence="1 11" id="KW-1003">Cell membrane</keyword>
<comment type="subcellular location">
    <subcellularLocation>
        <location evidence="11">Cell inner membrane</location>
        <topology evidence="11">Single-pass membrane protein</topology>
    </subcellularLocation>
</comment>
<keyword evidence="9 11" id="KW-0472">Membrane</keyword>
<evidence type="ECO:0000256" key="10">
    <source>
        <dbReference type="ARBA" id="ARBA00023316"/>
    </source>
</evidence>
<dbReference type="PANTHER" id="PTHR30400:SF0">
    <property type="entry name" value="BIOSYNTHETIC PEPTIDOGLYCAN TRANSGLYCOSYLASE"/>
    <property type="match status" value="1"/>
</dbReference>
<evidence type="ECO:0000256" key="2">
    <source>
        <dbReference type="ARBA" id="ARBA00022519"/>
    </source>
</evidence>
<dbReference type="PANTHER" id="PTHR30400">
    <property type="entry name" value="MONOFUNCTIONAL BIOSYNTHETIC PEPTIDOGLYCAN TRANSGLYCOSYLASE"/>
    <property type="match status" value="1"/>
</dbReference>
<comment type="pathway">
    <text evidence="11">Cell wall biogenesis; peptidoglycan biosynthesis.</text>
</comment>
<comment type="function">
    <text evidence="11">Peptidoglycan polymerase that catalyzes glycan chain elongation from lipid-linked precursors.</text>
</comment>
<comment type="similarity">
    <text evidence="11">Belongs to the glycosyltransferase 51 family.</text>
</comment>
<dbReference type="UniPathway" id="UPA00219"/>
<dbReference type="NCBIfam" id="TIGR02070">
    <property type="entry name" value="mono_pep_trsgly"/>
    <property type="match status" value="1"/>
</dbReference>
<dbReference type="InterPro" id="IPR011812">
    <property type="entry name" value="Pep_trsgly"/>
</dbReference>
<evidence type="ECO:0000256" key="6">
    <source>
        <dbReference type="ARBA" id="ARBA00022960"/>
    </source>
</evidence>
<name>A0A1H2TUJ9_THIRO</name>
<keyword evidence="3 11" id="KW-0328">Glycosyltransferase</keyword>
<keyword evidence="4 11" id="KW-0808">Transferase</keyword>
<dbReference type="InterPro" id="IPR001264">
    <property type="entry name" value="Glyco_trans_51"/>
</dbReference>
<evidence type="ECO:0000313" key="14">
    <source>
        <dbReference type="Proteomes" id="UP000198816"/>
    </source>
</evidence>
<evidence type="ECO:0000256" key="5">
    <source>
        <dbReference type="ARBA" id="ARBA00022692"/>
    </source>
</evidence>
<dbReference type="GO" id="GO:0071555">
    <property type="term" value="P:cell wall organization"/>
    <property type="evidence" value="ECO:0007669"/>
    <property type="project" value="UniProtKB-KW"/>
</dbReference>
<reference evidence="14" key="1">
    <citation type="submission" date="2016-10" db="EMBL/GenBank/DDBJ databases">
        <authorList>
            <person name="Varghese N."/>
            <person name="Submissions S."/>
        </authorList>
    </citation>
    <scope>NUCLEOTIDE SEQUENCE [LARGE SCALE GENOMIC DNA]</scope>
    <source>
        <strain evidence="14">DSM 217</strain>
    </source>
</reference>
<dbReference type="RefSeq" id="WP_245731763.1">
    <property type="nucleotide sequence ID" value="NZ_FNNZ01000004.1"/>
</dbReference>
<dbReference type="InterPro" id="IPR023346">
    <property type="entry name" value="Lysozyme-like_dom_sf"/>
</dbReference>
<organism evidence="13 14">
    <name type="scientific">Thiocapsa roseopersicina</name>
    <dbReference type="NCBI Taxonomy" id="1058"/>
    <lineage>
        <taxon>Bacteria</taxon>
        <taxon>Pseudomonadati</taxon>
        <taxon>Pseudomonadota</taxon>
        <taxon>Gammaproteobacteria</taxon>
        <taxon>Chromatiales</taxon>
        <taxon>Chromatiaceae</taxon>
        <taxon>Thiocapsa</taxon>
    </lineage>
</organism>
<keyword evidence="7 11" id="KW-0573">Peptidoglycan synthesis</keyword>
<evidence type="ECO:0000256" key="7">
    <source>
        <dbReference type="ARBA" id="ARBA00022984"/>
    </source>
</evidence>
<keyword evidence="5 11" id="KW-0812">Transmembrane</keyword>
<keyword evidence="14" id="KW-1185">Reference proteome</keyword>
<dbReference type="EC" id="2.4.99.28" evidence="11"/>
<dbReference type="GO" id="GO:0009274">
    <property type="term" value="C:peptidoglycan-based cell wall"/>
    <property type="evidence" value="ECO:0007669"/>
    <property type="project" value="InterPro"/>
</dbReference>